<dbReference type="InterPro" id="IPR021222">
    <property type="entry name" value="DUF2714"/>
</dbReference>
<sequence>MKKTKNPVEVKTFDFYKEFEKIKTEPNFISFDKFMATVLLKADTNFESSIYKKFNSAFEEAFLNKYEMKFEKFVITFNINLKFSEKTLVPMLSKMDTSNTQTLNFTTAKEPEYNTFLKALNEVFATLLAQNFIIELLPDLIIFNSEHINSTKLFFGEKWALELNRESQKDAN</sequence>
<dbReference type="GeneID" id="94493676"/>
<gene>
    <name evidence="1" type="ORF">R9B83_02155</name>
</gene>
<proteinExistence type="predicted"/>
<protein>
    <submittedName>
        <fullName evidence="1">DUF2714 domain-containing protein</fullName>
    </submittedName>
</protein>
<accession>A0ABZ0PA04</accession>
<dbReference type="Pfam" id="PF10896">
    <property type="entry name" value="DUF2714"/>
    <property type="match status" value="1"/>
</dbReference>
<organism evidence="1 2">
    <name type="scientific">Metamycoplasma equirhinis</name>
    <dbReference type="NCBI Taxonomy" id="92402"/>
    <lineage>
        <taxon>Bacteria</taxon>
        <taxon>Bacillati</taxon>
        <taxon>Mycoplasmatota</taxon>
        <taxon>Mycoplasmoidales</taxon>
        <taxon>Metamycoplasmataceae</taxon>
        <taxon>Metamycoplasma</taxon>
    </lineage>
</organism>
<reference evidence="1" key="1">
    <citation type="submission" date="2023-11" db="EMBL/GenBank/DDBJ databases">
        <title>Completed genome sequence of Mycoplasma equirhinis type strain M432/72.</title>
        <authorList>
            <person name="Spergser J."/>
        </authorList>
    </citation>
    <scope>NUCLEOTIDE SEQUENCE [LARGE SCALE GENOMIC DNA]</scope>
    <source>
        <strain evidence="1">M432/72</strain>
    </source>
</reference>
<evidence type="ECO:0000313" key="2">
    <source>
        <dbReference type="Proteomes" id="UP001303601"/>
    </source>
</evidence>
<dbReference type="Proteomes" id="UP001303601">
    <property type="component" value="Chromosome"/>
</dbReference>
<keyword evidence="2" id="KW-1185">Reference proteome</keyword>
<name>A0ABZ0PA04_9BACT</name>
<dbReference type="RefSeq" id="WP_140031522.1">
    <property type="nucleotide sequence ID" value="NZ_CP137845.1"/>
</dbReference>
<dbReference type="EMBL" id="CP137845">
    <property type="protein sequence ID" value="WPB53773.1"/>
    <property type="molecule type" value="Genomic_DNA"/>
</dbReference>
<evidence type="ECO:0000313" key="1">
    <source>
        <dbReference type="EMBL" id="WPB53773.1"/>
    </source>
</evidence>